<dbReference type="PANTHER" id="PTHR21324:SF15">
    <property type="entry name" value="TRANSMEMBRANE PROTEIN"/>
    <property type="match status" value="1"/>
</dbReference>
<evidence type="ECO:0000256" key="3">
    <source>
        <dbReference type="ARBA" id="ARBA00022692"/>
    </source>
</evidence>
<gene>
    <name evidence="8" type="primary">Acey_s0005.g2450</name>
    <name evidence="8" type="synonym">Acey-W03A5.2</name>
    <name evidence="8" type="ORF">Y032_0005g2450</name>
</gene>
<dbReference type="Pfam" id="PF10277">
    <property type="entry name" value="Frag1"/>
    <property type="match status" value="1"/>
</dbReference>
<dbReference type="GO" id="GO:0012505">
    <property type="term" value="C:endomembrane system"/>
    <property type="evidence" value="ECO:0007669"/>
    <property type="project" value="UniProtKB-SubCell"/>
</dbReference>
<keyword evidence="9" id="KW-1185">Reference proteome</keyword>
<dbReference type="PANTHER" id="PTHR21324">
    <property type="entry name" value="FASTING-INDUCIBLE INTEGRAL MEMBRANE PROTEIN TM6P1-RELATED"/>
    <property type="match status" value="1"/>
</dbReference>
<evidence type="ECO:0000313" key="8">
    <source>
        <dbReference type="EMBL" id="EYC30099.1"/>
    </source>
</evidence>
<protein>
    <recommendedName>
        <fullName evidence="7">CWH43-like N-terminal domain-containing protein</fullName>
    </recommendedName>
</protein>
<evidence type="ECO:0000259" key="7">
    <source>
        <dbReference type="Pfam" id="PF10277"/>
    </source>
</evidence>
<evidence type="ECO:0000256" key="5">
    <source>
        <dbReference type="ARBA" id="ARBA00023136"/>
    </source>
</evidence>
<dbReference type="AlphaFoldDB" id="A0A016VRC4"/>
<keyword evidence="4 6" id="KW-1133">Transmembrane helix</keyword>
<dbReference type="InterPro" id="IPR019402">
    <property type="entry name" value="CWH43_N"/>
</dbReference>
<comment type="similarity">
    <text evidence="2">Belongs to the DRAM/TMEM150 family.</text>
</comment>
<dbReference type="EMBL" id="JARK01001341">
    <property type="protein sequence ID" value="EYC30099.1"/>
    <property type="molecule type" value="Genomic_DNA"/>
</dbReference>
<feature type="transmembrane region" description="Helical" evidence="6">
    <location>
        <begin position="51"/>
        <end position="71"/>
    </location>
</feature>
<dbReference type="OrthoDB" id="191706at2759"/>
<organism evidence="8 9">
    <name type="scientific">Ancylostoma ceylanicum</name>
    <dbReference type="NCBI Taxonomy" id="53326"/>
    <lineage>
        <taxon>Eukaryota</taxon>
        <taxon>Metazoa</taxon>
        <taxon>Ecdysozoa</taxon>
        <taxon>Nematoda</taxon>
        <taxon>Chromadorea</taxon>
        <taxon>Rhabditida</taxon>
        <taxon>Rhabditina</taxon>
        <taxon>Rhabditomorpha</taxon>
        <taxon>Strongyloidea</taxon>
        <taxon>Ancylostomatidae</taxon>
        <taxon>Ancylostomatinae</taxon>
        <taxon>Ancylostoma</taxon>
    </lineage>
</organism>
<sequence>MVLALVWLCPIVTAFYSILCLLTCFSLSAYYHGMPSSLPFLSEIANKPPANGFYCMMTNHIAVLAAIWMYLKHREIVSYFSCNSHQSFHKRASFLNLCIGLLGVFCLQISVNFARRYHSYIPISSNMVLMVCSLIYVWVHTLLSTFIVDANLARLKLFMVRSVLAAIISSCYGSILKVFAIRDISFYTTSSPLDHATAGAVYEWIAYFSMCFFLLTDAYEFRGITYRAPKLVIPGAPLYNAERLTPTTETRELTPAMSPFTVPLIR</sequence>
<comment type="subcellular location">
    <subcellularLocation>
        <location evidence="1">Endomembrane system</location>
        <topology evidence="1">Multi-pass membrane protein</topology>
    </subcellularLocation>
</comment>
<comment type="caution">
    <text evidence="8">The sequence shown here is derived from an EMBL/GenBank/DDBJ whole genome shotgun (WGS) entry which is preliminary data.</text>
</comment>
<accession>A0A016VRC4</accession>
<evidence type="ECO:0000313" key="9">
    <source>
        <dbReference type="Proteomes" id="UP000024635"/>
    </source>
</evidence>
<reference evidence="9" key="1">
    <citation type="journal article" date="2015" name="Nat. Genet.">
        <title>The genome and transcriptome of the zoonotic hookworm Ancylostoma ceylanicum identify infection-specific gene families.</title>
        <authorList>
            <person name="Schwarz E.M."/>
            <person name="Hu Y."/>
            <person name="Antoshechkin I."/>
            <person name="Miller M.M."/>
            <person name="Sternberg P.W."/>
            <person name="Aroian R.V."/>
        </authorList>
    </citation>
    <scope>NUCLEOTIDE SEQUENCE</scope>
    <source>
        <strain evidence="9">HY135</strain>
    </source>
</reference>
<name>A0A016VRC4_9BILA</name>
<evidence type="ECO:0000256" key="4">
    <source>
        <dbReference type="ARBA" id="ARBA00022989"/>
    </source>
</evidence>
<dbReference type="InterPro" id="IPR050911">
    <property type="entry name" value="DRAM/TMEM150_Autophagy_Mod"/>
</dbReference>
<feature type="domain" description="CWH43-like N-terminal" evidence="7">
    <location>
        <begin position="6"/>
        <end position="223"/>
    </location>
</feature>
<evidence type="ECO:0000256" key="1">
    <source>
        <dbReference type="ARBA" id="ARBA00004127"/>
    </source>
</evidence>
<dbReference type="Proteomes" id="UP000024635">
    <property type="component" value="Unassembled WGS sequence"/>
</dbReference>
<evidence type="ECO:0000256" key="6">
    <source>
        <dbReference type="SAM" id="Phobius"/>
    </source>
</evidence>
<feature type="transmembrane region" description="Helical" evidence="6">
    <location>
        <begin position="92"/>
        <end position="111"/>
    </location>
</feature>
<proteinExistence type="inferred from homology"/>
<feature type="transmembrane region" description="Helical" evidence="6">
    <location>
        <begin position="7"/>
        <end position="31"/>
    </location>
</feature>
<evidence type="ECO:0000256" key="2">
    <source>
        <dbReference type="ARBA" id="ARBA00006565"/>
    </source>
</evidence>
<feature type="transmembrane region" description="Helical" evidence="6">
    <location>
        <begin position="201"/>
        <end position="221"/>
    </location>
</feature>
<feature type="transmembrane region" description="Helical" evidence="6">
    <location>
        <begin position="160"/>
        <end position="181"/>
    </location>
</feature>
<keyword evidence="3 6" id="KW-0812">Transmembrane</keyword>
<feature type="transmembrane region" description="Helical" evidence="6">
    <location>
        <begin position="123"/>
        <end position="148"/>
    </location>
</feature>
<keyword evidence="5 6" id="KW-0472">Membrane</keyword>